<protein>
    <submittedName>
        <fullName evidence="2">GNAT family N-acetyltransferase</fullName>
    </submittedName>
</protein>
<proteinExistence type="predicted"/>
<dbReference type="InterPro" id="IPR016181">
    <property type="entry name" value="Acyl_CoA_acyltransferase"/>
</dbReference>
<evidence type="ECO:0000313" key="3">
    <source>
        <dbReference type="Proteomes" id="UP001155587"/>
    </source>
</evidence>
<sequence length="176" mass="20254">MTIEYIKDSAVEETLNQQLITLLSACFTKPSDERFKTQRYYNEMPAHRWYIKDSTSNRLVAHLAVHEKHVYHNAKPIVIGGIAEVCVHPEHRGQGYVKQLLEHAHIKMAQLGMQYSILFGRDEVYSSSGYKRVTNFFLMDKSMLMPGTNISAMVRPIPLQGRAWPTSRVELRGLTF</sequence>
<dbReference type="AlphaFoldDB" id="A0A9X3HWZ0"/>
<dbReference type="PANTHER" id="PTHR37817">
    <property type="entry name" value="N-ACETYLTRANSFERASE EIS"/>
    <property type="match status" value="1"/>
</dbReference>
<dbReference type="CDD" id="cd04301">
    <property type="entry name" value="NAT_SF"/>
    <property type="match status" value="1"/>
</dbReference>
<dbReference type="InterPro" id="IPR051554">
    <property type="entry name" value="Acetyltransferase_Eis"/>
</dbReference>
<dbReference type="GO" id="GO:0034069">
    <property type="term" value="F:aminoglycoside N-acetyltransferase activity"/>
    <property type="evidence" value="ECO:0007669"/>
    <property type="project" value="TreeGrafter"/>
</dbReference>
<accession>A0A9X3HWZ0</accession>
<dbReference type="GO" id="GO:0030649">
    <property type="term" value="P:aminoglycoside antibiotic catabolic process"/>
    <property type="evidence" value="ECO:0007669"/>
    <property type="project" value="TreeGrafter"/>
</dbReference>
<keyword evidence="3" id="KW-1185">Reference proteome</keyword>
<comment type="caution">
    <text evidence="2">The sequence shown here is derived from an EMBL/GenBank/DDBJ whole genome shotgun (WGS) entry which is preliminary data.</text>
</comment>
<name>A0A9X3HWZ0_9VIBR</name>
<gene>
    <name evidence="2" type="ORF">MD535_13050</name>
</gene>
<dbReference type="Gene3D" id="3.40.630.30">
    <property type="match status" value="1"/>
</dbReference>
<dbReference type="Proteomes" id="UP001155587">
    <property type="component" value="Unassembled WGS sequence"/>
</dbReference>
<dbReference type="SUPFAM" id="SSF55729">
    <property type="entry name" value="Acyl-CoA N-acyltransferases (Nat)"/>
    <property type="match status" value="1"/>
</dbReference>
<dbReference type="PANTHER" id="PTHR37817:SF1">
    <property type="entry name" value="N-ACETYLTRANSFERASE EIS"/>
    <property type="match status" value="1"/>
</dbReference>
<dbReference type="PROSITE" id="PS51186">
    <property type="entry name" value="GNAT"/>
    <property type="match status" value="1"/>
</dbReference>
<dbReference type="EMBL" id="JAKRRY010000016">
    <property type="protein sequence ID" value="MCW8346926.1"/>
    <property type="molecule type" value="Genomic_DNA"/>
</dbReference>
<evidence type="ECO:0000259" key="1">
    <source>
        <dbReference type="PROSITE" id="PS51186"/>
    </source>
</evidence>
<organism evidence="2 3">
    <name type="scientific">Vibrio qingdaonensis</name>
    <dbReference type="NCBI Taxonomy" id="2829491"/>
    <lineage>
        <taxon>Bacteria</taxon>
        <taxon>Pseudomonadati</taxon>
        <taxon>Pseudomonadota</taxon>
        <taxon>Gammaproteobacteria</taxon>
        <taxon>Vibrionales</taxon>
        <taxon>Vibrionaceae</taxon>
        <taxon>Vibrio</taxon>
    </lineage>
</organism>
<dbReference type="Pfam" id="PF13527">
    <property type="entry name" value="Acetyltransf_9"/>
    <property type="match status" value="1"/>
</dbReference>
<dbReference type="RefSeq" id="WP_265675465.1">
    <property type="nucleotide sequence ID" value="NZ_JAKRRY010000016.1"/>
</dbReference>
<reference evidence="2" key="1">
    <citation type="submission" date="2022-02" db="EMBL/GenBank/DDBJ databases">
        <title>Vibrio sp. nov, a new bacterium isolated from seawater.</title>
        <authorList>
            <person name="Yuan Y."/>
        </authorList>
    </citation>
    <scope>NUCLEOTIDE SEQUENCE</scope>
    <source>
        <strain evidence="2">ZSDZ65</strain>
    </source>
</reference>
<dbReference type="PROSITE" id="PS51257">
    <property type="entry name" value="PROKAR_LIPOPROTEIN"/>
    <property type="match status" value="1"/>
</dbReference>
<dbReference type="InterPro" id="IPR000182">
    <property type="entry name" value="GNAT_dom"/>
</dbReference>
<evidence type="ECO:0000313" key="2">
    <source>
        <dbReference type="EMBL" id="MCW8346926.1"/>
    </source>
</evidence>
<feature type="domain" description="N-acetyltransferase" evidence="1">
    <location>
        <begin position="6"/>
        <end position="148"/>
    </location>
</feature>